<protein>
    <recommendedName>
        <fullName evidence="4">Small secreted protein</fullName>
    </recommendedName>
</protein>
<keyword evidence="3" id="KW-1185">Reference proteome</keyword>
<keyword evidence="1" id="KW-0732">Signal</keyword>
<evidence type="ECO:0000256" key="1">
    <source>
        <dbReference type="SAM" id="SignalP"/>
    </source>
</evidence>
<evidence type="ECO:0000313" key="3">
    <source>
        <dbReference type="Proteomes" id="UP000291591"/>
    </source>
</evidence>
<dbReference type="RefSeq" id="WP_130288329.1">
    <property type="nucleotide sequence ID" value="NZ_SHKL01000001.1"/>
</dbReference>
<evidence type="ECO:0008006" key="4">
    <source>
        <dbReference type="Google" id="ProtNLM"/>
    </source>
</evidence>
<feature type="chain" id="PRO_5039012502" description="Small secreted protein" evidence="1">
    <location>
        <begin position="29"/>
        <end position="197"/>
    </location>
</feature>
<accession>A0A4Q7UPZ2</accession>
<dbReference type="AlphaFoldDB" id="A0A4Q7UPZ2"/>
<name>A0A4Q7UPZ2_PSEST</name>
<evidence type="ECO:0000313" key="2">
    <source>
        <dbReference type="EMBL" id="RZT83596.1"/>
    </source>
</evidence>
<dbReference type="Proteomes" id="UP000291591">
    <property type="component" value="Unassembled WGS sequence"/>
</dbReference>
<sequence length="197" mass="19534">MAPFARPAVAAAALIAALLAGGCSTTVAGTPSADPAPRPTAGPGADPVVWGDKVCGALLSYYQPLSARPDYNGADLGGIKTRLSEYLGRVAGGIGQGQTQLKAVGASPVTGGDQFAKAIGDLLTRTGTTVGQAKADVDSANPADVAGFEGKLKAAQDKLTTIGAAQGLNQLGATPRLDKAVAAAPKCKQLNQLAKPS</sequence>
<dbReference type="EMBL" id="SHKL01000001">
    <property type="protein sequence ID" value="RZT83596.1"/>
    <property type="molecule type" value="Genomic_DNA"/>
</dbReference>
<comment type="caution">
    <text evidence="2">The sequence shown here is derived from an EMBL/GenBank/DDBJ whole genome shotgun (WGS) entry which is preliminary data.</text>
</comment>
<gene>
    <name evidence="2" type="ORF">EV383_0406</name>
</gene>
<dbReference type="PROSITE" id="PS51257">
    <property type="entry name" value="PROKAR_LIPOPROTEIN"/>
    <property type="match status" value="1"/>
</dbReference>
<feature type="signal peptide" evidence="1">
    <location>
        <begin position="1"/>
        <end position="28"/>
    </location>
</feature>
<reference evidence="2 3" key="1">
    <citation type="submission" date="2019-02" db="EMBL/GenBank/DDBJ databases">
        <title>Sequencing the genomes of 1000 actinobacteria strains.</title>
        <authorList>
            <person name="Klenk H.-P."/>
        </authorList>
    </citation>
    <scope>NUCLEOTIDE SEQUENCE [LARGE SCALE GENOMIC DNA]</scope>
    <source>
        <strain evidence="2 3">DSM 45779</strain>
    </source>
</reference>
<organism evidence="2 3">
    <name type="scientific">Pseudonocardia sediminis</name>
    <dbReference type="NCBI Taxonomy" id="1397368"/>
    <lineage>
        <taxon>Bacteria</taxon>
        <taxon>Bacillati</taxon>
        <taxon>Actinomycetota</taxon>
        <taxon>Actinomycetes</taxon>
        <taxon>Pseudonocardiales</taxon>
        <taxon>Pseudonocardiaceae</taxon>
        <taxon>Pseudonocardia</taxon>
    </lineage>
</organism>
<dbReference type="OrthoDB" id="3573162at2"/>
<proteinExistence type="predicted"/>